<keyword evidence="1" id="KW-0812">Transmembrane</keyword>
<keyword evidence="1" id="KW-1133">Transmembrane helix</keyword>
<dbReference type="InterPro" id="IPR043128">
    <property type="entry name" value="Rev_trsase/Diguanyl_cyclase"/>
</dbReference>
<dbReference type="InterPro" id="IPR000160">
    <property type="entry name" value="GGDEF_dom"/>
</dbReference>
<feature type="transmembrane region" description="Helical" evidence="1">
    <location>
        <begin position="56"/>
        <end position="77"/>
    </location>
</feature>
<feature type="transmembrane region" description="Helical" evidence="1">
    <location>
        <begin position="124"/>
        <end position="144"/>
    </location>
</feature>
<dbReference type="CDD" id="cd01949">
    <property type="entry name" value="GGDEF"/>
    <property type="match status" value="1"/>
</dbReference>
<dbReference type="PANTHER" id="PTHR45138">
    <property type="entry name" value="REGULATORY COMPONENTS OF SENSORY TRANSDUCTION SYSTEM"/>
    <property type="match status" value="1"/>
</dbReference>
<reference evidence="3 4" key="1">
    <citation type="submission" date="2018-06" db="EMBL/GenBank/DDBJ databases">
        <title>The draft genome sequences of strains SCU63 and S1.</title>
        <authorList>
            <person name="Gan L."/>
        </authorList>
    </citation>
    <scope>NUCLEOTIDE SEQUENCE [LARGE SCALE GENOMIC DNA]</scope>
    <source>
        <strain evidence="3 4">SCU63</strain>
    </source>
</reference>
<dbReference type="FunFam" id="3.30.70.270:FF:000001">
    <property type="entry name" value="Diguanylate cyclase domain protein"/>
    <property type="match status" value="1"/>
</dbReference>
<dbReference type="GO" id="GO:0043709">
    <property type="term" value="P:cell adhesion involved in single-species biofilm formation"/>
    <property type="evidence" value="ECO:0007669"/>
    <property type="project" value="TreeGrafter"/>
</dbReference>
<name>A0A365L7Y8_9BACL</name>
<dbReference type="SMART" id="SM00267">
    <property type="entry name" value="GGDEF"/>
    <property type="match status" value="1"/>
</dbReference>
<dbReference type="InterPro" id="IPR029787">
    <property type="entry name" value="Nucleotide_cyclase"/>
</dbReference>
<feature type="transmembrane region" description="Helical" evidence="1">
    <location>
        <begin position="156"/>
        <end position="174"/>
    </location>
</feature>
<dbReference type="GO" id="GO:1902201">
    <property type="term" value="P:negative regulation of bacterial-type flagellum-dependent cell motility"/>
    <property type="evidence" value="ECO:0007669"/>
    <property type="project" value="TreeGrafter"/>
</dbReference>
<dbReference type="PROSITE" id="PS50887">
    <property type="entry name" value="GGDEF"/>
    <property type="match status" value="1"/>
</dbReference>
<evidence type="ECO:0000313" key="3">
    <source>
        <dbReference type="EMBL" id="RAZ81493.1"/>
    </source>
</evidence>
<feature type="transmembrane region" description="Helical" evidence="1">
    <location>
        <begin position="83"/>
        <end position="103"/>
    </location>
</feature>
<dbReference type="GO" id="GO:0052621">
    <property type="term" value="F:diguanylate cyclase activity"/>
    <property type="evidence" value="ECO:0007669"/>
    <property type="project" value="TreeGrafter"/>
</dbReference>
<evidence type="ECO:0000259" key="2">
    <source>
        <dbReference type="PROSITE" id="PS50887"/>
    </source>
</evidence>
<keyword evidence="1" id="KW-0472">Membrane</keyword>
<dbReference type="SUPFAM" id="SSF55073">
    <property type="entry name" value="Nucleotide cyclase"/>
    <property type="match status" value="1"/>
</dbReference>
<dbReference type="EMBL" id="QLZR01000001">
    <property type="protein sequence ID" value="RAZ81493.1"/>
    <property type="molecule type" value="Genomic_DNA"/>
</dbReference>
<keyword evidence="4" id="KW-1185">Reference proteome</keyword>
<dbReference type="Gene3D" id="3.30.70.270">
    <property type="match status" value="1"/>
</dbReference>
<dbReference type="AlphaFoldDB" id="A0A365L7Y8"/>
<dbReference type="Proteomes" id="UP000251002">
    <property type="component" value="Unassembled WGS sequence"/>
</dbReference>
<dbReference type="RefSeq" id="WP_112222112.1">
    <property type="nucleotide sequence ID" value="NZ_CP047673.1"/>
</dbReference>
<evidence type="ECO:0000256" key="1">
    <source>
        <dbReference type="SAM" id="Phobius"/>
    </source>
</evidence>
<evidence type="ECO:0000313" key="4">
    <source>
        <dbReference type="Proteomes" id="UP000251002"/>
    </source>
</evidence>
<proteinExistence type="predicted"/>
<dbReference type="GO" id="GO:0005886">
    <property type="term" value="C:plasma membrane"/>
    <property type="evidence" value="ECO:0007669"/>
    <property type="project" value="TreeGrafter"/>
</dbReference>
<dbReference type="Pfam" id="PF00990">
    <property type="entry name" value="GGDEF"/>
    <property type="match status" value="1"/>
</dbReference>
<accession>A0A365L7Y8</accession>
<dbReference type="InterPro" id="IPR050469">
    <property type="entry name" value="Diguanylate_Cyclase"/>
</dbReference>
<comment type="caution">
    <text evidence="3">The sequence shown here is derived from an EMBL/GenBank/DDBJ whole genome shotgun (WGS) entry which is preliminary data.</text>
</comment>
<feature type="domain" description="GGDEF" evidence="2">
    <location>
        <begin position="235"/>
        <end position="366"/>
    </location>
</feature>
<organism evidence="3 4">
    <name type="scientific">Planococcus halotolerans</name>
    <dbReference type="NCBI Taxonomy" id="2233542"/>
    <lineage>
        <taxon>Bacteria</taxon>
        <taxon>Bacillati</taxon>
        <taxon>Bacillota</taxon>
        <taxon>Bacilli</taxon>
        <taxon>Bacillales</taxon>
        <taxon>Caryophanaceae</taxon>
        <taxon>Planococcus</taxon>
    </lineage>
</organism>
<dbReference type="PANTHER" id="PTHR45138:SF24">
    <property type="entry name" value="DIGUANYLATE CYCLASE DGCC-RELATED"/>
    <property type="match status" value="1"/>
</dbReference>
<gene>
    <name evidence="3" type="ORF">DP120_04260</name>
</gene>
<dbReference type="NCBIfam" id="TIGR00254">
    <property type="entry name" value="GGDEF"/>
    <property type="match status" value="1"/>
</dbReference>
<protein>
    <recommendedName>
        <fullName evidence="2">GGDEF domain-containing protein</fullName>
    </recommendedName>
</protein>
<sequence length="371" mass="42280">MEKANQIGLDYEYWAKKILYFYGLLAIVAIGGQLVGLIVTVFYYSYYIEDYISLRMIWPTSFIIAIIFISWFMVRVLKIFNPYILFFAGTLIAVVMILSNPGLPGLQMTLLLPMAISLIYLKKFKLTISFLTNFVALLIIYLISEDSRAAMTPYEYFAYLFILVAGFIVYLAVIERGTEMLSILRQAVEKEEELLIQNRVMERLSKTDALTGLYNHKTFQNYLDTLVQQVEGSGMQLQLAVLDIDNFKSINDNFGHSTGDSVLKHVAGILSEKAGVHDVVARYGGEEFAVIFTEKSFEETLKLLEEMRRAVAELKHPEIAGGSVTISAGLQNYYPGLPKSYFFKKADAYLYDAKRNGKNQIQHNRSYNYII</sequence>
<feature type="transmembrane region" description="Helical" evidence="1">
    <location>
        <begin position="20"/>
        <end position="44"/>
    </location>
</feature>